<dbReference type="Pfam" id="PF00067">
    <property type="entry name" value="p450"/>
    <property type="match status" value="1"/>
</dbReference>
<proteinExistence type="inferred from homology"/>
<sequence>MCIKNPYNFPKPDRAKQWMVRILGEGVLLAEGNPHKQQRKALSPGFSTQSIKALTPIFWRKSLLLSKLWERDMLVEKTRTKKIEILEWLNRTTLDIIGEAGFGTDLDSLEHPETPIREAYRLVFAFDISSRLFHGLAAFIPQTKYLPAKMNRDVLQSRNIIISKANDIIRQKHQKTHAKDKDIIALIVKDNMKMEAAGEASLSFDTMRDQVMTFLGAGHDTTATGVAWTIHLLSTHPEIQQRVRAEIKQHYPFLFDPTTRSDVERLSKLDADNLHYLDNVCRESLRYIPPIPMTVRQSIVEDQLGGFDIPAGTTVYIHANAIHRLPSFWGDNANTFDPDRWDHLPADHTSNAFMTFLQGPRGCIGRKFAETEMKCLVICLLSMYRFERDITVDNPELWKMWRLVLRPRDGISCKVSVLEEEEKAAVLV</sequence>
<evidence type="ECO:0000313" key="3">
    <source>
        <dbReference type="EMBL" id="KAF6221772.1"/>
    </source>
</evidence>
<dbReference type="GO" id="GO:0020037">
    <property type="term" value="F:heme binding"/>
    <property type="evidence" value="ECO:0007669"/>
    <property type="project" value="InterPro"/>
</dbReference>
<dbReference type="EMBL" id="JACCJB010000013">
    <property type="protein sequence ID" value="KAF6221772.1"/>
    <property type="molecule type" value="Genomic_DNA"/>
</dbReference>
<keyword evidence="2" id="KW-0408">Iron</keyword>
<comment type="caution">
    <text evidence="3">The sequence shown here is derived from an EMBL/GenBank/DDBJ whole genome shotgun (WGS) entry which is preliminary data.</text>
</comment>
<dbReference type="RefSeq" id="XP_037151207.1">
    <property type="nucleotide sequence ID" value="XM_037292668.1"/>
</dbReference>
<dbReference type="InterPro" id="IPR001128">
    <property type="entry name" value="Cyt_P450"/>
</dbReference>
<accession>A0A8H6CE34</accession>
<dbReference type="GO" id="GO:0004497">
    <property type="term" value="F:monooxygenase activity"/>
    <property type="evidence" value="ECO:0007669"/>
    <property type="project" value="InterPro"/>
</dbReference>
<dbReference type="InterPro" id="IPR002401">
    <property type="entry name" value="Cyt_P450_E_grp-I"/>
</dbReference>
<gene>
    <name evidence="3" type="ORF">HO133_001740</name>
</gene>
<dbReference type="InterPro" id="IPR036396">
    <property type="entry name" value="Cyt_P450_sf"/>
</dbReference>
<evidence type="ECO:0000256" key="1">
    <source>
        <dbReference type="ARBA" id="ARBA00010617"/>
    </source>
</evidence>
<keyword evidence="2" id="KW-0349">Heme</keyword>
<keyword evidence="4" id="KW-1185">Reference proteome</keyword>
<evidence type="ECO:0000256" key="2">
    <source>
        <dbReference type="PIRSR" id="PIRSR602401-1"/>
    </source>
</evidence>
<organism evidence="3 4">
    <name type="scientific">Letharia lupina</name>
    <dbReference type="NCBI Taxonomy" id="560253"/>
    <lineage>
        <taxon>Eukaryota</taxon>
        <taxon>Fungi</taxon>
        <taxon>Dikarya</taxon>
        <taxon>Ascomycota</taxon>
        <taxon>Pezizomycotina</taxon>
        <taxon>Lecanoromycetes</taxon>
        <taxon>OSLEUM clade</taxon>
        <taxon>Lecanoromycetidae</taxon>
        <taxon>Lecanorales</taxon>
        <taxon>Lecanorineae</taxon>
        <taxon>Parmeliaceae</taxon>
        <taxon>Letharia</taxon>
    </lineage>
</organism>
<dbReference type="Gene3D" id="1.10.630.10">
    <property type="entry name" value="Cytochrome P450"/>
    <property type="match status" value="1"/>
</dbReference>
<evidence type="ECO:0000313" key="4">
    <source>
        <dbReference type="Proteomes" id="UP000593566"/>
    </source>
</evidence>
<dbReference type="PRINTS" id="PR00385">
    <property type="entry name" value="P450"/>
</dbReference>
<dbReference type="AlphaFoldDB" id="A0A8H6CE34"/>
<keyword evidence="2" id="KW-0479">Metal-binding</keyword>
<dbReference type="GO" id="GO:0005506">
    <property type="term" value="F:iron ion binding"/>
    <property type="evidence" value="ECO:0007669"/>
    <property type="project" value="InterPro"/>
</dbReference>
<name>A0A8H6CE34_9LECA</name>
<feature type="binding site" description="axial binding residue" evidence="2">
    <location>
        <position position="363"/>
    </location>
    <ligand>
        <name>heme</name>
        <dbReference type="ChEBI" id="CHEBI:30413"/>
    </ligand>
    <ligandPart>
        <name>Fe</name>
        <dbReference type="ChEBI" id="CHEBI:18248"/>
    </ligandPart>
</feature>
<dbReference type="PANTHER" id="PTHR24305">
    <property type="entry name" value="CYTOCHROME P450"/>
    <property type="match status" value="1"/>
</dbReference>
<comment type="cofactor">
    <cofactor evidence="2">
        <name>heme</name>
        <dbReference type="ChEBI" id="CHEBI:30413"/>
    </cofactor>
</comment>
<dbReference type="PANTHER" id="PTHR24305:SF166">
    <property type="entry name" value="CYTOCHROME P450 12A4, MITOCHONDRIAL-RELATED"/>
    <property type="match status" value="1"/>
</dbReference>
<comment type="similarity">
    <text evidence="1">Belongs to the cytochrome P450 family.</text>
</comment>
<dbReference type="GO" id="GO:0016705">
    <property type="term" value="F:oxidoreductase activity, acting on paired donors, with incorporation or reduction of molecular oxygen"/>
    <property type="evidence" value="ECO:0007669"/>
    <property type="project" value="InterPro"/>
</dbReference>
<reference evidence="3 4" key="1">
    <citation type="journal article" date="2020" name="Genomics">
        <title>Complete, high-quality genomes from long-read metagenomic sequencing of two wolf lichen thalli reveals enigmatic genome architecture.</title>
        <authorList>
            <person name="McKenzie S.K."/>
            <person name="Walston R.F."/>
            <person name="Allen J.L."/>
        </authorList>
    </citation>
    <scope>NUCLEOTIDE SEQUENCE [LARGE SCALE GENOMIC DNA]</scope>
    <source>
        <strain evidence="3">WasteWater1</strain>
    </source>
</reference>
<dbReference type="SUPFAM" id="SSF48264">
    <property type="entry name" value="Cytochrome P450"/>
    <property type="match status" value="1"/>
</dbReference>
<protein>
    <recommendedName>
        <fullName evidence="5">Cytochrome P450</fullName>
    </recommendedName>
</protein>
<dbReference type="GeneID" id="59330154"/>
<evidence type="ECO:0008006" key="5">
    <source>
        <dbReference type="Google" id="ProtNLM"/>
    </source>
</evidence>
<dbReference type="Proteomes" id="UP000593566">
    <property type="component" value="Unassembled WGS sequence"/>
</dbReference>
<dbReference type="PRINTS" id="PR00463">
    <property type="entry name" value="EP450I"/>
</dbReference>
<dbReference type="CDD" id="cd11069">
    <property type="entry name" value="CYP_FUM15-like"/>
    <property type="match status" value="1"/>
</dbReference>
<dbReference type="InterPro" id="IPR050121">
    <property type="entry name" value="Cytochrome_P450_monoxygenase"/>
</dbReference>